<dbReference type="InterPro" id="IPR000262">
    <property type="entry name" value="FMN-dep_DH"/>
</dbReference>
<feature type="compositionally biased region" description="Polar residues" evidence="22">
    <location>
        <begin position="31"/>
        <end position="60"/>
    </location>
</feature>
<dbReference type="PANTHER" id="PTHR10578">
    <property type="entry name" value="S -2-HYDROXY-ACID OXIDASE-RELATED"/>
    <property type="match status" value="1"/>
</dbReference>
<dbReference type="CDD" id="cd02922">
    <property type="entry name" value="FCB2_FMN"/>
    <property type="match status" value="1"/>
</dbReference>
<gene>
    <name evidence="25" type="ORF">BOTBODRAFT_26009</name>
</gene>
<dbReference type="EMBL" id="KL198016">
    <property type="protein sequence ID" value="KDQ21573.1"/>
    <property type="molecule type" value="Genomic_DNA"/>
</dbReference>
<dbReference type="FunFam" id="3.20.20.70:FF:000062">
    <property type="entry name" value="Cytochrome b2, mitochondrial, putative"/>
    <property type="match status" value="1"/>
</dbReference>
<dbReference type="OrthoDB" id="1925334at2759"/>
<evidence type="ECO:0000256" key="16">
    <source>
        <dbReference type="ARBA" id="ARBA00061589"/>
    </source>
</evidence>
<evidence type="ECO:0000256" key="13">
    <source>
        <dbReference type="ARBA" id="ARBA00023128"/>
    </source>
</evidence>
<dbReference type="GO" id="GO:0004460">
    <property type="term" value="F:L-lactate dehydrogenase (cytochrome) activity"/>
    <property type="evidence" value="ECO:0007669"/>
    <property type="project" value="UniProtKB-EC"/>
</dbReference>
<evidence type="ECO:0000256" key="19">
    <source>
        <dbReference type="ARBA" id="ARBA00075949"/>
    </source>
</evidence>
<dbReference type="AlphaFoldDB" id="A0A067N0N7"/>
<feature type="domain" description="FMN hydroxy acid dehydrogenase" evidence="24">
    <location>
        <begin position="215"/>
        <end position="564"/>
    </location>
</feature>
<evidence type="ECO:0000259" key="23">
    <source>
        <dbReference type="PROSITE" id="PS50255"/>
    </source>
</evidence>
<comment type="catalytic activity">
    <reaction evidence="14">
        <text>(S)-lactate + 2 Fe(III)-[cytochrome c] = 2 Fe(II)-[cytochrome c] + pyruvate + 2 H(+)</text>
        <dbReference type="Rhea" id="RHEA:19909"/>
        <dbReference type="Rhea" id="RHEA-COMP:10350"/>
        <dbReference type="Rhea" id="RHEA-COMP:14399"/>
        <dbReference type="ChEBI" id="CHEBI:15361"/>
        <dbReference type="ChEBI" id="CHEBI:15378"/>
        <dbReference type="ChEBI" id="CHEBI:16651"/>
        <dbReference type="ChEBI" id="CHEBI:29033"/>
        <dbReference type="ChEBI" id="CHEBI:29034"/>
        <dbReference type="EC" id="1.1.2.3"/>
    </reaction>
    <physiologicalReaction direction="left-to-right" evidence="14">
        <dbReference type="Rhea" id="RHEA:19910"/>
    </physiologicalReaction>
</comment>
<keyword evidence="9" id="KW-0479">Metal-binding</keyword>
<comment type="subcellular location">
    <subcellularLocation>
        <location evidence="3">Mitochondrion intermembrane space</location>
    </subcellularLocation>
</comment>
<dbReference type="InterPro" id="IPR037396">
    <property type="entry name" value="FMN_HAD"/>
</dbReference>
<dbReference type="EC" id="1.1.2.3" evidence="17"/>
<dbReference type="GO" id="GO:0006089">
    <property type="term" value="P:lactate metabolic process"/>
    <property type="evidence" value="ECO:0007669"/>
    <property type="project" value="TreeGrafter"/>
</dbReference>
<keyword evidence="11" id="KW-0560">Oxidoreductase</keyword>
<evidence type="ECO:0000256" key="1">
    <source>
        <dbReference type="ARBA" id="ARBA00001917"/>
    </source>
</evidence>
<evidence type="ECO:0000256" key="7">
    <source>
        <dbReference type="ARBA" id="ARBA00022630"/>
    </source>
</evidence>
<evidence type="ECO:0000256" key="22">
    <source>
        <dbReference type="SAM" id="MobiDB-lite"/>
    </source>
</evidence>
<evidence type="ECO:0000256" key="11">
    <source>
        <dbReference type="ARBA" id="ARBA00023002"/>
    </source>
</evidence>
<dbReference type="SMART" id="SM01117">
    <property type="entry name" value="Cyt-b5"/>
    <property type="match status" value="1"/>
</dbReference>
<dbReference type="InterPro" id="IPR037458">
    <property type="entry name" value="L-MDH/L-LDH_FMN-bd"/>
</dbReference>
<evidence type="ECO:0000313" key="26">
    <source>
        <dbReference type="Proteomes" id="UP000027195"/>
    </source>
</evidence>
<keyword evidence="7" id="KW-0285">Flavoprotein</keyword>
<comment type="similarity">
    <text evidence="15">In the C-terminal section; belongs to the FMN-dependent alpha-hydroxy acid dehydrogenase family.</text>
</comment>
<dbReference type="Pfam" id="PF01070">
    <property type="entry name" value="FMN_dh"/>
    <property type="match status" value="1"/>
</dbReference>
<keyword evidence="12" id="KW-0408">Iron</keyword>
<evidence type="ECO:0000256" key="18">
    <source>
        <dbReference type="ARBA" id="ARBA00068515"/>
    </source>
</evidence>
<dbReference type="STRING" id="930990.A0A067N0N7"/>
<evidence type="ECO:0000256" key="12">
    <source>
        <dbReference type="ARBA" id="ARBA00023004"/>
    </source>
</evidence>
<comment type="cofactor">
    <cofactor evidence="2">
        <name>heme b</name>
        <dbReference type="ChEBI" id="CHEBI:60344"/>
    </cofactor>
</comment>
<evidence type="ECO:0000256" key="9">
    <source>
        <dbReference type="ARBA" id="ARBA00022723"/>
    </source>
</evidence>
<evidence type="ECO:0000259" key="24">
    <source>
        <dbReference type="PROSITE" id="PS51349"/>
    </source>
</evidence>
<name>A0A067N0N7_BOTB1</name>
<dbReference type="InterPro" id="IPR013785">
    <property type="entry name" value="Aldolase_TIM"/>
</dbReference>
<evidence type="ECO:0000256" key="2">
    <source>
        <dbReference type="ARBA" id="ARBA00001970"/>
    </source>
</evidence>
<evidence type="ECO:0000256" key="4">
    <source>
        <dbReference type="ARBA" id="ARBA00011881"/>
    </source>
</evidence>
<dbReference type="InterPro" id="IPR008259">
    <property type="entry name" value="FMN_hydac_DH_AS"/>
</dbReference>
<dbReference type="InterPro" id="IPR001199">
    <property type="entry name" value="Cyt_B5-like_heme/steroid-bd"/>
</dbReference>
<keyword evidence="13" id="KW-0496">Mitochondrion</keyword>
<evidence type="ECO:0000256" key="3">
    <source>
        <dbReference type="ARBA" id="ARBA00004569"/>
    </source>
</evidence>
<comment type="similarity">
    <text evidence="16">In the N-terminal section; belongs to the cytochrome b5 family.</text>
</comment>
<dbReference type="PROSITE" id="PS00191">
    <property type="entry name" value="CYTOCHROME_B5_1"/>
    <property type="match status" value="1"/>
</dbReference>
<protein>
    <recommendedName>
        <fullName evidence="18">L-lactate dehydrogenase (cytochrome)</fullName>
        <ecNumber evidence="17">1.1.2.3</ecNumber>
    </recommendedName>
    <alternativeName>
        <fullName evidence="20">Cytochrome b2</fullName>
    </alternativeName>
    <alternativeName>
        <fullName evidence="19">Flavocytochrome b2</fullName>
    </alternativeName>
    <alternativeName>
        <fullName evidence="21">L-lactate ferricytochrome c oxidoreductase</fullName>
    </alternativeName>
</protein>
<dbReference type="Gene3D" id="3.20.20.70">
    <property type="entry name" value="Aldolase class I"/>
    <property type="match status" value="1"/>
</dbReference>
<comment type="cofactor">
    <cofactor evidence="1">
        <name>FMN</name>
        <dbReference type="ChEBI" id="CHEBI:58210"/>
    </cofactor>
</comment>
<dbReference type="Proteomes" id="UP000027195">
    <property type="component" value="Unassembled WGS sequence"/>
</dbReference>
<proteinExistence type="inferred from homology"/>
<keyword evidence="26" id="KW-1185">Reference proteome</keyword>
<dbReference type="GO" id="GO:0020037">
    <property type="term" value="F:heme binding"/>
    <property type="evidence" value="ECO:0007669"/>
    <property type="project" value="InterPro"/>
</dbReference>
<evidence type="ECO:0000256" key="21">
    <source>
        <dbReference type="ARBA" id="ARBA00078938"/>
    </source>
</evidence>
<keyword evidence="5" id="KW-0813">Transport</keyword>
<keyword evidence="6" id="KW-0349">Heme</keyword>
<dbReference type="HOGENOM" id="CLU_020639_1_1_1"/>
<dbReference type="SUPFAM" id="SSF51395">
    <property type="entry name" value="FMN-linked oxidoreductases"/>
    <property type="match status" value="1"/>
</dbReference>
<dbReference type="PRINTS" id="PR00363">
    <property type="entry name" value="CYTOCHROMEB5"/>
</dbReference>
<feature type="domain" description="Cytochrome b5 heme-binding" evidence="23">
    <location>
        <begin position="112"/>
        <end position="189"/>
    </location>
</feature>
<dbReference type="InParanoid" id="A0A067N0N7"/>
<keyword evidence="8" id="KW-0288">FMN</keyword>
<dbReference type="PANTHER" id="PTHR10578:SF101">
    <property type="entry name" value="L-LACTATE DEHYDROGENASE (CYTOCHROME B2)"/>
    <property type="match status" value="1"/>
</dbReference>
<evidence type="ECO:0000256" key="10">
    <source>
        <dbReference type="ARBA" id="ARBA00022946"/>
    </source>
</evidence>
<dbReference type="Pfam" id="PF00173">
    <property type="entry name" value="Cyt-b5"/>
    <property type="match status" value="1"/>
</dbReference>
<evidence type="ECO:0000256" key="15">
    <source>
        <dbReference type="ARBA" id="ARBA00061137"/>
    </source>
</evidence>
<dbReference type="FunFam" id="3.10.120.10:FF:000009">
    <property type="entry name" value="Cytochrome b2, mitochondrial, putative"/>
    <property type="match status" value="1"/>
</dbReference>
<evidence type="ECO:0000256" key="17">
    <source>
        <dbReference type="ARBA" id="ARBA00066458"/>
    </source>
</evidence>
<feature type="region of interest" description="Disordered" evidence="22">
    <location>
        <begin position="18"/>
        <end position="64"/>
    </location>
</feature>
<dbReference type="GO" id="GO:0046872">
    <property type="term" value="F:metal ion binding"/>
    <property type="evidence" value="ECO:0007669"/>
    <property type="project" value="UniProtKB-KW"/>
</dbReference>
<sequence>MISLRFWAPKAARARAGAVSRANQRVFRGPLNTTSTRSNHTTGGTDSNDSPALRSSNPQGNGFGTSERAMAISAAVGLSAAVAYFWSNSHALAADAPSKAELQANAAAPGKGKFISYQEVQKHNKADDCWIIVKGKVYDVTDFLKSHPGGSGLIIANSGQDVTAIYERTHTTAFLQTMLKPENHLGPVDPESMPKKTYIKTDDERRIEEARKNMPPLSAMVNLKDIEDAAKNVLSSAAWCYYASSSEDENSHLNNLASFKRYWFRPRVLREVGEIDMSTTFLGIPTSLPIFISPAAQAGLGHPLGEVNLTRGAGRTGIVQGISSNASCSVDEVAEACTEGQPLVFQLYLAKDRAASERILKHVEELGYRAVMFTVDTPALGKRELDRKSKVVASGMEVGNVAASMAPYFDSNIGWKDVVWLRKKTNLPIILKGVQTVEDVEIAAEYGVDGVLLSNHGGRQLDFAPAAIDVLYELRQKRPDLIDKMEIYVDGGVRRGTDVLKALCLGAKGVGLGRPFLYANGAYGEEGVVRVVQILAEEIGIGMRLLGVRSLAELRPEMVQAIDARVNKSQ</sequence>
<evidence type="ECO:0000256" key="20">
    <source>
        <dbReference type="ARBA" id="ARBA00078774"/>
    </source>
</evidence>
<comment type="subunit">
    <text evidence="4">Homotetramer.</text>
</comment>
<dbReference type="PROSITE" id="PS51349">
    <property type="entry name" value="FMN_HYDROXY_ACID_DH_2"/>
    <property type="match status" value="1"/>
</dbReference>
<evidence type="ECO:0000256" key="6">
    <source>
        <dbReference type="ARBA" id="ARBA00022617"/>
    </source>
</evidence>
<dbReference type="GO" id="GO:0005758">
    <property type="term" value="C:mitochondrial intermembrane space"/>
    <property type="evidence" value="ECO:0007669"/>
    <property type="project" value="UniProtKB-SubCell"/>
</dbReference>
<dbReference type="InterPro" id="IPR036400">
    <property type="entry name" value="Cyt_B5-like_heme/steroid_sf"/>
</dbReference>
<dbReference type="Gene3D" id="3.10.120.10">
    <property type="entry name" value="Cytochrome b5-like heme/steroid binding domain"/>
    <property type="match status" value="1"/>
</dbReference>
<organism evidence="25 26">
    <name type="scientific">Botryobasidium botryosum (strain FD-172 SS1)</name>
    <dbReference type="NCBI Taxonomy" id="930990"/>
    <lineage>
        <taxon>Eukaryota</taxon>
        <taxon>Fungi</taxon>
        <taxon>Dikarya</taxon>
        <taxon>Basidiomycota</taxon>
        <taxon>Agaricomycotina</taxon>
        <taxon>Agaricomycetes</taxon>
        <taxon>Cantharellales</taxon>
        <taxon>Botryobasidiaceae</taxon>
        <taxon>Botryobasidium</taxon>
    </lineage>
</organism>
<evidence type="ECO:0000313" key="25">
    <source>
        <dbReference type="EMBL" id="KDQ21573.1"/>
    </source>
</evidence>
<dbReference type="SUPFAM" id="SSF55856">
    <property type="entry name" value="Cytochrome b5-like heme/steroid binding domain"/>
    <property type="match status" value="1"/>
</dbReference>
<evidence type="ECO:0000256" key="5">
    <source>
        <dbReference type="ARBA" id="ARBA00022448"/>
    </source>
</evidence>
<dbReference type="PROSITE" id="PS00557">
    <property type="entry name" value="FMN_HYDROXY_ACID_DH_1"/>
    <property type="match status" value="1"/>
</dbReference>
<evidence type="ECO:0000256" key="8">
    <source>
        <dbReference type="ARBA" id="ARBA00022643"/>
    </source>
</evidence>
<dbReference type="PROSITE" id="PS50255">
    <property type="entry name" value="CYTOCHROME_B5_2"/>
    <property type="match status" value="1"/>
</dbReference>
<reference evidence="26" key="1">
    <citation type="journal article" date="2014" name="Proc. Natl. Acad. Sci. U.S.A.">
        <title>Extensive sampling of basidiomycete genomes demonstrates inadequacy of the white-rot/brown-rot paradigm for wood decay fungi.</title>
        <authorList>
            <person name="Riley R."/>
            <person name="Salamov A.A."/>
            <person name="Brown D.W."/>
            <person name="Nagy L.G."/>
            <person name="Floudas D."/>
            <person name="Held B.W."/>
            <person name="Levasseur A."/>
            <person name="Lombard V."/>
            <person name="Morin E."/>
            <person name="Otillar R."/>
            <person name="Lindquist E.A."/>
            <person name="Sun H."/>
            <person name="LaButti K.M."/>
            <person name="Schmutz J."/>
            <person name="Jabbour D."/>
            <person name="Luo H."/>
            <person name="Baker S.E."/>
            <person name="Pisabarro A.G."/>
            <person name="Walton J.D."/>
            <person name="Blanchette R.A."/>
            <person name="Henrissat B."/>
            <person name="Martin F."/>
            <person name="Cullen D."/>
            <person name="Hibbett D.S."/>
            <person name="Grigoriev I.V."/>
        </authorList>
    </citation>
    <scope>NUCLEOTIDE SEQUENCE [LARGE SCALE GENOMIC DNA]</scope>
    <source>
        <strain evidence="26">FD-172 SS1</strain>
    </source>
</reference>
<keyword evidence="10" id="KW-0809">Transit peptide</keyword>
<evidence type="ECO:0000256" key="14">
    <source>
        <dbReference type="ARBA" id="ARBA00052399"/>
    </source>
</evidence>
<accession>A0A067N0N7</accession>
<dbReference type="InterPro" id="IPR018506">
    <property type="entry name" value="Cyt_B5_heme-BS"/>
</dbReference>